<dbReference type="Proteomes" id="UP000197535">
    <property type="component" value="Unassembled WGS sequence"/>
</dbReference>
<dbReference type="SUPFAM" id="SSF81901">
    <property type="entry name" value="HCP-like"/>
    <property type="match status" value="1"/>
</dbReference>
<name>A0A254T902_9BURK</name>
<organism evidence="1 2">
    <name type="scientific">Noviherbaspirillum denitrificans</name>
    <dbReference type="NCBI Taxonomy" id="1968433"/>
    <lineage>
        <taxon>Bacteria</taxon>
        <taxon>Pseudomonadati</taxon>
        <taxon>Pseudomonadota</taxon>
        <taxon>Betaproteobacteria</taxon>
        <taxon>Burkholderiales</taxon>
        <taxon>Oxalobacteraceae</taxon>
        <taxon>Noviherbaspirillum</taxon>
    </lineage>
</organism>
<evidence type="ECO:0000313" key="2">
    <source>
        <dbReference type="Proteomes" id="UP000197535"/>
    </source>
</evidence>
<comment type="caution">
    <text evidence="1">The sequence shown here is derived from an EMBL/GenBank/DDBJ whole genome shotgun (WGS) entry which is preliminary data.</text>
</comment>
<protein>
    <submittedName>
        <fullName evidence="1">Uncharacterized protein</fullName>
    </submittedName>
</protein>
<accession>A0A254T902</accession>
<sequence length="204" mass="23082">MLGPSQKGINEVQLALEDFQWAADKGYVLAYEGIAMAAGRADRRKGMEWLKKAIEGGMSPAAHYLTDHRSPGREILSQEDYLVYACIAAHPAAIESTDFLREVWDSPKHGIPAPEALSRLFQEALRKRAEKKREIFAKVCAANDPFFWNAPPAAVQKKQEQVRKRLAQTLGNIKQQIGRYPELRWFSSPDQSDFDLLPTFKPKQ</sequence>
<gene>
    <name evidence="1" type="ORF">AYR66_05660</name>
</gene>
<dbReference type="EMBL" id="LSTO01000001">
    <property type="protein sequence ID" value="OWW19055.1"/>
    <property type="molecule type" value="Genomic_DNA"/>
</dbReference>
<proteinExistence type="predicted"/>
<reference evidence="1 2" key="1">
    <citation type="submission" date="2016-02" db="EMBL/GenBank/DDBJ databases">
        <authorList>
            <person name="Wen L."/>
            <person name="He K."/>
            <person name="Yang H."/>
        </authorList>
    </citation>
    <scope>NUCLEOTIDE SEQUENCE [LARGE SCALE GENOMIC DNA]</scope>
    <source>
        <strain evidence="1 2">TSA40</strain>
    </source>
</reference>
<keyword evidence="2" id="KW-1185">Reference proteome</keyword>
<evidence type="ECO:0000313" key="1">
    <source>
        <dbReference type="EMBL" id="OWW19055.1"/>
    </source>
</evidence>
<dbReference type="AlphaFoldDB" id="A0A254T902"/>